<dbReference type="Pfam" id="PF07677">
    <property type="entry name" value="A2M_recep"/>
    <property type="match status" value="1"/>
</dbReference>
<dbReference type="Gene3D" id="2.60.40.690">
    <property type="entry name" value="Alpha-macroglobulin, receptor-binding domain"/>
    <property type="match status" value="1"/>
</dbReference>
<dbReference type="KEGG" id="bmor:101740966"/>
<dbReference type="InterPro" id="IPR036595">
    <property type="entry name" value="A-macroglobulin_rcpt-bd_sf"/>
</dbReference>
<feature type="compositionally biased region" description="Low complexity" evidence="2">
    <location>
        <begin position="582"/>
        <end position="603"/>
    </location>
</feature>
<evidence type="ECO:0000259" key="4">
    <source>
        <dbReference type="SMART" id="SM01360"/>
    </source>
</evidence>
<dbReference type="Pfam" id="PF07678">
    <property type="entry name" value="TED_complement"/>
    <property type="match status" value="1"/>
</dbReference>
<dbReference type="InterPro" id="IPR002890">
    <property type="entry name" value="MG2"/>
</dbReference>
<sequence>MLTISQRVFCFINLASDVQFSDKNRNHNKMRHSSVNMLKLCFFYSFIIASVRTELYENNTNKNLSTYPCTDKNHLFLAPGVLTAGGTNRACISRFFPEGPATLLLTLRRENDETTTASRELPPGDGGCLDFSVPLLPNTKAELNVKIKYPVVQCSWERHVTLRISSGRVLLIHAERARYRPGDIVKFRIFGFKTDLTPNTDNIDEAWIEGPRGVWEGTRVAQWTRVRTRLGLTQLQHSLDELAPTGTYTIRARLADGSQGSTTFWVGHYDLPPFQLTVRHAPRVLRTSERLVWVVCVRYPWSEAVEGMLVIRLRGAGNAESSPGIRTAVRLRAPRACHRHAAAAKRVGLGGEHSPDVLVADFSFQEEGTRVWQNTTVVSQVVDKPISLEFLTKHRAVISPGLPYKLKVRAVQWDDKPARGERVSACRGPGAAPSCVSALTDDSGVASLMFPAGDPSPYYRFEASLSRDPNVTAEPLVLPVRAAALPQAELGPLRAEPASSRTFVPLYLHLPSVNYAITVHFVVITRGGIIYRWGATTQCPVSNSIDQIQTASRNTQCPNYLTRENYSRTLRNLYNTLNTQFSSQRNSHSTQSNSQSTQSNSFSPQRSASTRNDSLTQDVSDALLDRHLLRIMLPIKISHQMCPDSHLVAYFYYNGELVSASKHFEMEECFGNKAEATWLTRQVLPGSTASLRVETPGPALCALSVLDAAAKGPTPAPSVRDVLVSELTTLINGHRNLTEYDASGDCFLNVDTPDLPTSSAELAAAWLAGAGVRVVGGALPATRHCAPAPLPLTNMDDGTKLRSDFSEAWLWRLLSVGPNGTATANARAPDSITRFEASAFCVSKTGVAISPPAVLQVFRELFIHADCPRRLRRGDVTFMRYRIFNYLYEQISIEIAITADLNIEVSPKTETACVAARSSFAGRAELKARLAGTSRLQVRANVRPDPNCGRAAVTASDAVQIQISVDPEGAPVQDYKSALLCGSDSRDSGKPLITWLWPKVRAVPGTEQVTVWATADPTGPLLADADALVQLPRGCGEQNMARLATNLLALEQLDPRSGAATAAREHVLRGFNRQLQYIHPSGGFSAFGASDSTSSTWLTAFALRYMKKAHKVLWPNLPPPPALDRAEQWLTHQQMENGCFRNEGQVFHRELKGGLNVEGEIANIALTAYVVTSLVEINSPLSFKLLRNSLSCLRALPPHKSKSPNKIYAHALLSYAYMRLKRYEEDLRQTNEAWTWDGRKAEGLMEDEELREVLELLKMAKRSGEFMWWETTSLSSTVEATGYALLALRDSPPAVRERGRPALAWLAAQRSTTGGFVSTQDTLVALEALIAWSSLLPKTQTNLTIVAQTNKMSASTRLTPGSRVPDLMKLGPADKLSVIVEGSGCALVQATRSHSTLQSDELHDKRLLVQVSVRTDGPFDCDANTTFCFCAAVVEVCVLWSGDFPEMALLEVSLPSGFGADAARLYSQLHKSETLLRRIEVSAGGGRATLYLGAAGGWGAGGAPRRCYRLHAVGPAARTRPGHARLRDYYRPAVNDTQMFTIPEDCPPPVSPETNDYHNSDNLFTKAKSPGSEILITDEYSFEDIPDGIPLDDPLYVYENLVKRTDDVSDSVASNFESVPNSSKIDNFKINCSGSFNDSKTFVDHKLAASELIKGISMLNRSIEHFDTHIKKNNNTKYTVKESNIDSDIGSDMATSVDNPNLSQFHVIDSEKDLDVPSGVEGPVPTIVLPPQNFVLPTNNFNSPQSIERREYYLNSNSNSRHLKRQNYGSN</sequence>
<evidence type="ECO:0000256" key="2">
    <source>
        <dbReference type="SAM" id="MobiDB-lite"/>
    </source>
</evidence>
<dbReference type="Gene3D" id="2.20.130.20">
    <property type="match status" value="1"/>
</dbReference>
<dbReference type="PANTHER" id="PTHR11412:SF171">
    <property type="entry name" value="PREGNANCY ZONE PROTEIN-LIKE PROTEIN"/>
    <property type="match status" value="1"/>
</dbReference>
<dbReference type="RefSeq" id="XP_037873622.1">
    <property type="nucleotide sequence ID" value="XM_038017694.2"/>
</dbReference>
<reference evidence="6" key="2">
    <citation type="submission" date="2022-06" db="UniProtKB">
        <authorList>
            <consortium name="EnsemblMetazoa"/>
        </authorList>
    </citation>
    <scope>IDENTIFICATION</scope>
    <source>
        <strain evidence="6">p50T (Dazao)</strain>
    </source>
</reference>
<evidence type="ECO:0000259" key="3">
    <source>
        <dbReference type="SMART" id="SM01359"/>
    </source>
</evidence>
<dbReference type="SMART" id="SM01419">
    <property type="entry name" value="Thiol-ester_cl"/>
    <property type="match status" value="1"/>
</dbReference>
<dbReference type="Gene3D" id="1.50.10.20">
    <property type="match status" value="1"/>
</dbReference>
<protein>
    <submittedName>
        <fullName evidence="6">Uncharacterized protein</fullName>
    </submittedName>
</protein>
<dbReference type="EnsemblMetazoa" id="XM_038017694.1">
    <property type="protein sequence ID" value="XP_037873622.1"/>
    <property type="gene ID" value="LOC101740966"/>
</dbReference>
<dbReference type="SMART" id="SM01360">
    <property type="entry name" value="A2M"/>
    <property type="match status" value="1"/>
</dbReference>
<dbReference type="InterPro" id="IPR013783">
    <property type="entry name" value="Ig-like_fold"/>
</dbReference>
<dbReference type="InterPro" id="IPR009048">
    <property type="entry name" value="A-macroglobulin_rcpt-bd"/>
</dbReference>
<dbReference type="Proteomes" id="UP000005204">
    <property type="component" value="Unassembled WGS sequence"/>
</dbReference>
<evidence type="ECO:0000313" key="6">
    <source>
        <dbReference type="EnsemblMetazoa" id="XP_037873622.1"/>
    </source>
</evidence>
<dbReference type="SUPFAM" id="SSF48239">
    <property type="entry name" value="Terpenoid cyclases/Protein prenyltransferases"/>
    <property type="match status" value="1"/>
</dbReference>
<keyword evidence="1" id="KW-1015">Disulfide bond</keyword>
<dbReference type="InterPro" id="IPR019742">
    <property type="entry name" value="MacrogloblnA2_CS"/>
</dbReference>
<dbReference type="SUPFAM" id="SSF49410">
    <property type="entry name" value="Alpha-macroglobulin receptor domain"/>
    <property type="match status" value="1"/>
</dbReference>
<dbReference type="SMART" id="SM01359">
    <property type="entry name" value="A2M_N_2"/>
    <property type="match status" value="1"/>
</dbReference>
<dbReference type="InterPro" id="IPR050473">
    <property type="entry name" value="A2M/Complement_sys"/>
</dbReference>
<feature type="domain" description="Alpha-2-macroglobulin" evidence="4">
    <location>
        <begin position="808"/>
        <end position="897"/>
    </location>
</feature>
<dbReference type="Pfam" id="PF07703">
    <property type="entry name" value="A2M_BRD"/>
    <property type="match status" value="1"/>
</dbReference>
<dbReference type="InterPro" id="IPR008930">
    <property type="entry name" value="Terpenoid_cyclase/PrenylTrfase"/>
</dbReference>
<dbReference type="Gene3D" id="2.60.40.1930">
    <property type="match status" value="1"/>
</dbReference>
<reference evidence="7" key="1">
    <citation type="journal article" date="2008" name="Insect Biochem. Mol. Biol.">
        <title>The genome of a lepidopteran model insect, the silkworm Bombyx mori.</title>
        <authorList>
            <consortium name="International Silkworm Genome Consortium"/>
        </authorList>
    </citation>
    <scope>NUCLEOTIDE SEQUENCE [LARGE SCALE GENOMIC DNA]</scope>
    <source>
        <strain evidence="7">p50T</strain>
    </source>
</reference>
<dbReference type="InterPro" id="IPR011626">
    <property type="entry name" value="Alpha-macroglobulin_TED"/>
</dbReference>
<name>A0A8R2R075_BOMMO</name>
<proteinExistence type="predicted"/>
<feature type="domain" description="Alpha-2-macroglobulin bait region" evidence="3">
    <location>
        <begin position="548"/>
        <end position="713"/>
    </location>
</feature>
<feature type="compositionally biased region" description="Polar residues" evidence="2">
    <location>
        <begin position="604"/>
        <end position="615"/>
    </location>
</feature>
<evidence type="ECO:0000313" key="7">
    <source>
        <dbReference type="Proteomes" id="UP000005204"/>
    </source>
</evidence>
<dbReference type="SMART" id="SM01361">
    <property type="entry name" value="A2M_recep"/>
    <property type="match status" value="1"/>
</dbReference>
<dbReference type="PANTHER" id="PTHR11412">
    <property type="entry name" value="MACROGLOBULIN / COMPLEMENT"/>
    <property type="match status" value="1"/>
</dbReference>
<feature type="region of interest" description="Disordered" evidence="2">
    <location>
        <begin position="582"/>
        <end position="615"/>
    </location>
</feature>
<dbReference type="Pfam" id="PF00207">
    <property type="entry name" value="A2M"/>
    <property type="match status" value="1"/>
</dbReference>
<feature type="domain" description="Alpha-macroglobulin receptor-binding" evidence="5">
    <location>
        <begin position="1445"/>
        <end position="1540"/>
    </location>
</feature>
<organism evidence="6 7">
    <name type="scientific">Bombyx mori</name>
    <name type="common">Silk moth</name>
    <dbReference type="NCBI Taxonomy" id="7091"/>
    <lineage>
        <taxon>Eukaryota</taxon>
        <taxon>Metazoa</taxon>
        <taxon>Ecdysozoa</taxon>
        <taxon>Arthropoda</taxon>
        <taxon>Hexapoda</taxon>
        <taxon>Insecta</taxon>
        <taxon>Pterygota</taxon>
        <taxon>Neoptera</taxon>
        <taxon>Endopterygota</taxon>
        <taxon>Lepidoptera</taxon>
        <taxon>Glossata</taxon>
        <taxon>Ditrysia</taxon>
        <taxon>Bombycoidea</taxon>
        <taxon>Bombycidae</taxon>
        <taxon>Bombycinae</taxon>
        <taxon>Bombyx</taxon>
    </lineage>
</organism>
<dbReference type="GO" id="GO:0005615">
    <property type="term" value="C:extracellular space"/>
    <property type="evidence" value="ECO:0007669"/>
    <property type="project" value="InterPro"/>
</dbReference>
<dbReference type="InterPro" id="IPR011625">
    <property type="entry name" value="A2M_N_BRD"/>
</dbReference>
<dbReference type="InterPro" id="IPR001599">
    <property type="entry name" value="Macroglobln_a2"/>
</dbReference>
<dbReference type="GO" id="GO:0004866">
    <property type="term" value="F:endopeptidase inhibitor activity"/>
    <property type="evidence" value="ECO:0007669"/>
    <property type="project" value="InterPro"/>
</dbReference>
<dbReference type="Gene3D" id="2.60.40.10">
    <property type="entry name" value="Immunoglobulins"/>
    <property type="match status" value="1"/>
</dbReference>
<accession>A0A8R2R075</accession>
<dbReference type="InterPro" id="IPR047565">
    <property type="entry name" value="Alpha-macroglob_thiol-ester_cl"/>
</dbReference>
<dbReference type="GeneID" id="101740966"/>
<keyword evidence="7" id="KW-1185">Reference proteome</keyword>
<dbReference type="Pfam" id="PF01835">
    <property type="entry name" value="MG2"/>
    <property type="match status" value="1"/>
</dbReference>
<evidence type="ECO:0000259" key="5">
    <source>
        <dbReference type="SMART" id="SM01361"/>
    </source>
</evidence>
<evidence type="ECO:0000256" key="1">
    <source>
        <dbReference type="ARBA" id="ARBA00023157"/>
    </source>
</evidence>
<dbReference type="PROSITE" id="PS00477">
    <property type="entry name" value="ALPHA_2_MACROGLOBULIN"/>
    <property type="match status" value="1"/>
</dbReference>